<name>A0A9P8SGG3_9HYPO</name>
<feature type="region of interest" description="Disordered" evidence="1">
    <location>
        <begin position="121"/>
        <end position="148"/>
    </location>
</feature>
<gene>
    <name evidence="2" type="ORF">HRG_06836</name>
</gene>
<proteinExistence type="predicted"/>
<protein>
    <submittedName>
        <fullName evidence="2">Uncharacterized protein</fullName>
    </submittedName>
</protein>
<feature type="region of interest" description="Disordered" evidence="1">
    <location>
        <begin position="321"/>
        <end position="603"/>
    </location>
</feature>
<feature type="region of interest" description="Disordered" evidence="1">
    <location>
        <begin position="199"/>
        <end position="283"/>
    </location>
</feature>
<dbReference type="GeneID" id="68355965"/>
<dbReference type="Proteomes" id="UP000824596">
    <property type="component" value="Unassembled WGS sequence"/>
</dbReference>
<dbReference type="RefSeq" id="XP_044719269.1">
    <property type="nucleotide sequence ID" value="XM_044865307.1"/>
</dbReference>
<evidence type="ECO:0000313" key="2">
    <source>
        <dbReference type="EMBL" id="KAH0961756.1"/>
    </source>
</evidence>
<comment type="caution">
    <text evidence="2">The sequence shown here is derived from an EMBL/GenBank/DDBJ whole genome shotgun (WGS) entry which is preliminary data.</text>
</comment>
<feature type="compositionally biased region" description="Acidic residues" evidence="1">
    <location>
        <begin position="525"/>
        <end position="543"/>
    </location>
</feature>
<accession>A0A9P8SGG3</accession>
<dbReference type="EMBL" id="JAIZPD010000007">
    <property type="protein sequence ID" value="KAH0961756.1"/>
    <property type="molecule type" value="Genomic_DNA"/>
</dbReference>
<evidence type="ECO:0000313" key="3">
    <source>
        <dbReference type="Proteomes" id="UP000824596"/>
    </source>
</evidence>
<evidence type="ECO:0000256" key="1">
    <source>
        <dbReference type="SAM" id="MobiDB-lite"/>
    </source>
</evidence>
<dbReference type="OrthoDB" id="5234071at2759"/>
<reference evidence="2" key="1">
    <citation type="submission" date="2021-09" db="EMBL/GenBank/DDBJ databases">
        <title>A high-quality genome of the endoparasitic fungus Hirsutella rhossiliensis with a comparison of Hirsutella genomes reveals transposable elements contributing to genome size variation.</title>
        <authorList>
            <person name="Lin R."/>
            <person name="Jiao Y."/>
            <person name="Sun X."/>
            <person name="Ling J."/>
            <person name="Xie B."/>
            <person name="Cheng X."/>
        </authorList>
    </citation>
    <scope>NUCLEOTIDE SEQUENCE</scope>
    <source>
        <strain evidence="2">HR02</strain>
    </source>
</reference>
<feature type="compositionally biased region" description="Low complexity" evidence="1">
    <location>
        <begin position="568"/>
        <end position="589"/>
    </location>
</feature>
<keyword evidence="3" id="KW-1185">Reference proteome</keyword>
<feature type="compositionally biased region" description="Pro residues" evidence="1">
    <location>
        <begin position="433"/>
        <end position="445"/>
    </location>
</feature>
<organism evidence="2 3">
    <name type="scientific">Hirsutella rhossiliensis</name>
    <dbReference type="NCBI Taxonomy" id="111463"/>
    <lineage>
        <taxon>Eukaryota</taxon>
        <taxon>Fungi</taxon>
        <taxon>Dikarya</taxon>
        <taxon>Ascomycota</taxon>
        <taxon>Pezizomycotina</taxon>
        <taxon>Sordariomycetes</taxon>
        <taxon>Hypocreomycetidae</taxon>
        <taxon>Hypocreales</taxon>
        <taxon>Ophiocordycipitaceae</taxon>
        <taxon>Hirsutella</taxon>
    </lineage>
</organism>
<feature type="region of interest" description="Disordered" evidence="1">
    <location>
        <begin position="1"/>
        <end position="37"/>
    </location>
</feature>
<dbReference type="AlphaFoldDB" id="A0A9P8SGG3"/>
<feature type="compositionally biased region" description="Basic and acidic residues" evidence="1">
    <location>
        <begin position="474"/>
        <end position="483"/>
    </location>
</feature>
<sequence>MVSFFGLKFRGDRKKSQKAQDKQQQQQQQQKKWDRIDQNTLGKDQYFGHNFSRPSLAVPASLRPGTACAGTTAPAARTWRAVFGNPGAATSMTDLKPPVMSNLRHNASEVSLRSHRAAQDCTAGLTTPGGSGVRPGSSTAPDASKSDWVNPVDANLCRDASSVRPGAAPATKAALPCRLPPFGKLDLNMEALMDEPLGASKSKADDGVGASGYPSPPQSDGVSERSYFPYHPSIGRVSPDSRPSSRCNAPSALRNVDTAAIGACPPSPAPSPPCTRDGPDPLALGLQRRRTFKLDYDDQPTIKKKQHVEGFSGNFADFDFGATVSRPGESPDSARCETHNGAQSKVDQWLRQPENPKARLPCHASAPSLSGMRPTTATAPFPQPPSTICEESEFGGASLASSVESDPKLGSGGAAVPGQSFPARIDSKHRLPRAPPPQALGPMPPLLSMDQVKPSLPSPYGPSAEGEGNYVRNADLELPRRPSDLPPVSPLGRRPMAGDFPKSKGGLPRGRLLEPPVMPLSGSSDGEEESDNEEGHETDDEDTGPILPAWPSFDNASHRHSAVPPPLSTLTRSPARSTASSTPSTAAPRLPSPTFPSLTTSISGSSLDLARSFELALAESLGSGLGSPLDRIPSASSGLGSCGGSPTRVEAKKAPPRPEVPVTLPPSLSDRVGALPLRSRTEGAAAAGFI</sequence>
<feature type="region of interest" description="Disordered" evidence="1">
    <location>
        <begin position="622"/>
        <end position="676"/>
    </location>
</feature>